<dbReference type="AlphaFoldDB" id="A0A1C6UTF4"/>
<dbReference type="InterPro" id="IPR051265">
    <property type="entry name" value="HIBADH-related_NP60_sf"/>
</dbReference>
<dbReference type="GO" id="GO:0016491">
    <property type="term" value="F:oxidoreductase activity"/>
    <property type="evidence" value="ECO:0007669"/>
    <property type="project" value="UniProtKB-KW"/>
</dbReference>
<dbReference type="GO" id="GO:0050661">
    <property type="term" value="F:NADP binding"/>
    <property type="evidence" value="ECO:0007669"/>
    <property type="project" value="InterPro"/>
</dbReference>
<accession>A0A1C6UTF4</accession>
<dbReference type="Proteomes" id="UP001334804">
    <property type="component" value="Chromosome"/>
</dbReference>
<keyword evidence="8" id="KW-1185">Reference proteome</keyword>
<keyword evidence="2" id="KW-0560">Oxidoreductase</keyword>
<name>A0A1C6UTF4_9ACTN</name>
<dbReference type="Gene3D" id="1.10.1040.10">
    <property type="entry name" value="N-(1-d-carboxylethyl)-l-norvaline Dehydrogenase, domain 2"/>
    <property type="match status" value="1"/>
</dbReference>
<evidence type="ECO:0000259" key="3">
    <source>
        <dbReference type="Pfam" id="PF03446"/>
    </source>
</evidence>
<dbReference type="InterPro" id="IPR013328">
    <property type="entry name" value="6PGD_dom2"/>
</dbReference>
<dbReference type="Pfam" id="PF21761">
    <property type="entry name" value="RedAm-like_C"/>
    <property type="match status" value="1"/>
</dbReference>
<reference evidence="6 8" key="2">
    <citation type="submission" date="2022-10" db="EMBL/GenBank/DDBJ databases">
        <title>The complete genomes of actinobacterial strains from the NBC collection.</title>
        <authorList>
            <person name="Joergensen T.S."/>
            <person name="Alvarez Arevalo M."/>
            <person name="Sterndorff E.B."/>
            <person name="Faurdal D."/>
            <person name="Vuksanovic O."/>
            <person name="Mourched A.-S."/>
            <person name="Charusanti P."/>
            <person name="Shaw S."/>
            <person name="Blin K."/>
            <person name="Weber T."/>
        </authorList>
    </citation>
    <scope>NUCLEOTIDE SEQUENCE [LARGE SCALE GENOMIC DNA]</scope>
    <source>
        <strain evidence="6 8">NBC 01809</strain>
    </source>
</reference>
<evidence type="ECO:0000256" key="2">
    <source>
        <dbReference type="ARBA" id="ARBA00023002"/>
    </source>
</evidence>
<dbReference type="Gene3D" id="3.40.50.720">
    <property type="entry name" value="NAD(P)-binding Rossmann-like Domain"/>
    <property type="match status" value="1"/>
</dbReference>
<evidence type="ECO:0000313" key="6">
    <source>
        <dbReference type="EMBL" id="WSA34787.1"/>
    </source>
</evidence>
<evidence type="ECO:0000256" key="1">
    <source>
        <dbReference type="ARBA" id="ARBA00009080"/>
    </source>
</evidence>
<dbReference type="InterPro" id="IPR006115">
    <property type="entry name" value="6PGDH_NADP-bd"/>
</dbReference>
<reference evidence="5 7" key="1">
    <citation type="submission" date="2016-06" db="EMBL/GenBank/DDBJ databases">
        <authorList>
            <person name="Kjaerup R.B."/>
            <person name="Dalgaard T.S."/>
            <person name="Juul-Madsen H.R."/>
        </authorList>
    </citation>
    <scope>NUCLEOTIDE SEQUENCE [LARGE SCALE GENOMIC DNA]</scope>
    <source>
        <strain evidence="5 7">DSM 43363</strain>
    </source>
</reference>
<evidence type="ECO:0000313" key="5">
    <source>
        <dbReference type="EMBL" id="SCL57258.1"/>
    </source>
</evidence>
<dbReference type="InterPro" id="IPR048666">
    <property type="entry name" value="RedAm-like_C"/>
</dbReference>
<dbReference type="PANTHER" id="PTHR43580:SF2">
    <property type="entry name" value="CYTOKINE-LIKE NUCLEAR FACTOR N-PAC"/>
    <property type="match status" value="1"/>
</dbReference>
<dbReference type="InterPro" id="IPR036291">
    <property type="entry name" value="NAD(P)-bd_dom_sf"/>
</dbReference>
<dbReference type="Proteomes" id="UP000199343">
    <property type="component" value="Unassembled WGS sequence"/>
</dbReference>
<protein>
    <submittedName>
        <fullName evidence="5">3-hydroxyisobutyrate dehydrogenase</fullName>
    </submittedName>
    <submittedName>
        <fullName evidence="6">NAD(P)-binding domain-containing protein</fullName>
    </submittedName>
</protein>
<proteinExistence type="inferred from homology"/>
<dbReference type="STRING" id="47871.GA0070608_1792"/>
<feature type="domain" description="6-phosphogluconate dehydrogenase NADP-binding" evidence="3">
    <location>
        <begin position="6"/>
        <end position="152"/>
    </location>
</feature>
<dbReference type="RefSeq" id="WP_091624812.1">
    <property type="nucleotide sequence ID" value="NZ_CP109071.1"/>
</dbReference>
<dbReference type="InterPro" id="IPR008927">
    <property type="entry name" value="6-PGluconate_DH-like_C_sf"/>
</dbReference>
<dbReference type="OrthoDB" id="5176214at2"/>
<dbReference type="PANTHER" id="PTHR43580">
    <property type="entry name" value="OXIDOREDUCTASE GLYR1-RELATED"/>
    <property type="match status" value="1"/>
</dbReference>
<dbReference type="SUPFAM" id="SSF51735">
    <property type="entry name" value="NAD(P)-binding Rossmann-fold domains"/>
    <property type="match status" value="1"/>
</dbReference>
<dbReference type="Pfam" id="PF03446">
    <property type="entry name" value="NAD_binding_2"/>
    <property type="match status" value="1"/>
</dbReference>
<dbReference type="EMBL" id="FMIC01000002">
    <property type="protein sequence ID" value="SCL57258.1"/>
    <property type="molecule type" value="Genomic_DNA"/>
</dbReference>
<evidence type="ECO:0000313" key="7">
    <source>
        <dbReference type="Proteomes" id="UP000199343"/>
    </source>
</evidence>
<gene>
    <name evidence="5" type="ORF">GA0070608_1792</name>
    <name evidence="6" type="ORF">OIE14_12440</name>
</gene>
<sequence length="303" mass="32519">MTDRTVTVIGLGPMGRAMVNAFLDRGYQVTVWNRTAAKADELVRRGARRAATVDEALAANELVVLSLTDYDAMYAILGPATTALSGRVIANLSSDTPEQAREAATWLAERGARQLTGGMQVPPSGIGTPDSATYYSGPADAFEAHRQTLEVLTSADYQGEDPGLAALRYQLQMNMFWTIMVSWLHTVAVARTHGITATEFLPVALKTADVAQFLEFYAPRIDAGDHRGDVDRLAMGEASIRHVLHTVRAAGVDTTLPAAVLDAFQRGMADGRVDQSFTSLVEVFAADTAVDGRDAPAPVRARP</sequence>
<dbReference type="PIRSF" id="PIRSF000103">
    <property type="entry name" value="HIBADH"/>
    <property type="match status" value="1"/>
</dbReference>
<dbReference type="EMBL" id="CP109071">
    <property type="protein sequence ID" value="WSA34787.1"/>
    <property type="molecule type" value="Genomic_DNA"/>
</dbReference>
<evidence type="ECO:0000313" key="8">
    <source>
        <dbReference type="Proteomes" id="UP001334804"/>
    </source>
</evidence>
<dbReference type="InterPro" id="IPR015815">
    <property type="entry name" value="HIBADH-related"/>
</dbReference>
<organism evidence="5 7">
    <name type="scientific">Micromonospora peucetia</name>
    <dbReference type="NCBI Taxonomy" id="47871"/>
    <lineage>
        <taxon>Bacteria</taxon>
        <taxon>Bacillati</taxon>
        <taxon>Actinomycetota</taxon>
        <taxon>Actinomycetes</taxon>
        <taxon>Micromonosporales</taxon>
        <taxon>Micromonosporaceae</taxon>
        <taxon>Micromonospora</taxon>
    </lineage>
</organism>
<evidence type="ECO:0000259" key="4">
    <source>
        <dbReference type="Pfam" id="PF21761"/>
    </source>
</evidence>
<feature type="domain" description="NADPH-dependent reductive aminase-like C-terminal" evidence="4">
    <location>
        <begin position="161"/>
        <end position="285"/>
    </location>
</feature>
<dbReference type="SUPFAM" id="SSF48179">
    <property type="entry name" value="6-phosphogluconate dehydrogenase C-terminal domain-like"/>
    <property type="match status" value="1"/>
</dbReference>
<comment type="similarity">
    <text evidence="1">Belongs to the HIBADH-related family.</text>
</comment>